<feature type="transmembrane region" description="Helical" evidence="6">
    <location>
        <begin position="12"/>
        <end position="29"/>
    </location>
</feature>
<dbReference type="Pfam" id="PF03647">
    <property type="entry name" value="Tmemb_14"/>
    <property type="match status" value="1"/>
</dbReference>
<dbReference type="AlphaFoldDB" id="A0AA38H701"/>
<dbReference type="GO" id="GO:0016020">
    <property type="term" value="C:membrane"/>
    <property type="evidence" value="ECO:0007669"/>
    <property type="project" value="UniProtKB-SubCell"/>
</dbReference>
<evidence type="ECO:0000256" key="3">
    <source>
        <dbReference type="ARBA" id="ARBA00022692"/>
    </source>
</evidence>
<name>A0AA38H701_9TREE</name>
<dbReference type="RefSeq" id="XP_052945127.1">
    <property type="nucleotide sequence ID" value="XM_053092739.1"/>
</dbReference>
<keyword evidence="4 6" id="KW-1133">Transmembrane helix</keyword>
<comment type="similarity">
    <text evidence="2">Belongs to the TMEM14 family.</text>
</comment>
<reference evidence="7" key="1">
    <citation type="journal article" date="2022" name="G3 (Bethesda)">
        <title>High quality genome of the basidiomycete yeast Dioszegia hungarica PDD-24b-2 isolated from cloud water.</title>
        <authorList>
            <person name="Jarrige D."/>
            <person name="Haridas S."/>
            <person name="Bleykasten-Grosshans C."/>
            <person name="Joly M."/>
            <person name="Nadalig T."/>
            <person name="Sancelme M."/>
            <person name="Vuilleumier S."/>
            <person name="Grigoriev I.V."/>
            <person name="Amato P."/>
            <person name="Bringel F."/>
        </authorList>
    </citation>
    <scope>NUCLEOTIDE SEQUENCE</scope>
    <source>
        <strain evidence="7">PDD-24b-2</strain>
    </source>
</reference>
<dbReference type="EMBL" id="JAKWFO010000005">
    <property type="protein sequence ID" value="KAI9635350.1"/>
    <property type="molecule type" value="Genomic_DNA"/>
</dbReference>
<evidence type="ECO:0000313" key="8">
    <source>
        <dbReference type="Proteomes" id="UP001164286"/>
    </source>
</evidence>
<evidence type="ECO:0000256" key="4">
    <source>
        <dbReference type="ARBA" id="ARBA00022989"/>
    </source>
</evidence>
<accession>A0AA38H701</accession>
<evidence type="ECO:0008006" key="9">
    <source>
        <dbReference type="Google" id="ProtNLM"/>
    </source>
</evidence>
<evidence type="ECO:0000256" key="6">
    <source>
        <dbReference type="SAM" id="Phobius"/>
    </source>
</evidence>
<gene>
    <name evidence="7" type="ORF">MKK02DRAFT_44037</name>
</gene>
<dbReference type="GeneID" id="77731944"/>
<evidence type="ECO:0000313" key="7">
    <source>
        <dbReference type="EMBL" id="KAI9635350.1"/>
    </source>
</evidence>
<keyword evidence="3 6" id="KW-0812">Transmembrane</keyword>
<evidence type="ECO:0000256" key="5">
    <source>
        <dbReference type="ARBA" id="ARBA00023136"/>
    </source>
</evidence>
<evidence type="ECO:0000256" key="2">
    <source>
        <dbReference type="ARBA" id="ARBA00007590"/>
    </source>
</evidence>
<dbReference type="InterPro" id="IPR005349">
    <property type="entry name" value="TMEM14"/>
</dbReference>
<feature type="transmembrane region" description="Helical" evidence="6">
    <location>
        <begin position="61"/>
        <end position="80"/>
    </location>
</feature>
<dbReference type="Proteomes" id="UP001164286">
    <property type="component" value="Unassembled WGS sequence"/>
</dbReference>
<comment type="subcellular location">
    <subcellularLocation>
        <location evidence="1">Membrane</location>
    </subcellularLocation>
</comment>
<comment type="caution">
    <text evidence="7">The sequence shown here is derived from an EMBL/GenBank/DDBJ whole genome shotgun (WGS) entry which is preliminary data.</text>
</comment>
<dbReference type="InterPro" id="IPR044890">
    <property type="entry name" value="TMEM14_sf"/>
</dbReference>
<keyword evidence="5 6" id="KW-0472">Membrane</keyword>
<organism evidence="7 8">
    <name type="scientific">Dioszegia hungarica</name>
    <dbReference type="NCBI Taxonomy" id="4972"/>
    <lineage>
        <taxon>Eukaryota</taxon>
        <taxon>Fungi</taxon>
        <taxon>Dikarya</taxon>
        <taxon>Basidiomycota</taxon>
        <taxon>Agaricomycotina</taxon>
        <taxon>Tremellomycetes</taxon>
        <taxon>Tremellales</taxon>
        <taxon>Bulleribasidiaceae</taxon>
        <taxon>Dioszegia</taxon>
    </lineage>
</organism>
<evidence type="ECO:0000256" key="1">
    <source>
        <dbReference type="ARBA" id="ARBA00004370"/>
    </source>
</evidence>
<keyword evidence="8" id="KW-1185">Reference proteome</keyword>
<dbReference type="Gene3D" id="1.10.10.1740">
    <property type="entry name" value="Transmembrane protein 14-like"/>
    <property type="match status" value="1"/>
</dbReference>
<protein>
    <recommendedName>
        <fullName evidence="9">Transmembrane protein 14C</fullName>
    </recommendedName>
</protein>
<sequence>MASSLFASSPDVLGYVWAAMLAFGAFMGGRKGSKASAISGGLFAAGQVYGSRALGAQSSDVFPVMLVNSLLFLLMAYRFFNSQKFRPAGLIMVCLPNMILR</sequence>
<proteinExistence type="inferred from homology"/>